<gene>
    <name evidence="3" type="ORF">LMG27952_02277</name>
</gene>
<evidence type="ECO:0000256" key="2">
    <source>
        <dbReference type="SAM" id="Phobius"/>
    </source>
</evidence>
<dbReference type="PROSITE" id="PS51257">
    <property type="entry name" value="PROKAR_LIPOPROTEIN"/>
    <property type="match status" value="1"/>
</dbReference>
<keyword evidence="2" id="KW-1133">Transmembrane helix</keyword>
<dbReference type="EMBL" id="CAJHCQ010000005">
    <property type="protein sequence ID" value="CAD6529240.1"/>
    <property type="molecule type" value="Genomic_DNA"/>
</dbReference>
<dbReference type="Proteomes" id="UP000656319">
    <property type="component" value="Unassembled WGS sequence"/>
</dbReference>
<sequence length="267" mass="28028">MIDKPKHNRPGVAILFGLYAAGILTFAGCASSVPPRTAAVPKEHTGPISVDITAVPAGSTTLTILKDKQDCDAYSHFDARLFAQCMEKRGYAVAVYGPDHQRTTIEELYAPHPAPSVTAPAPVTAPAATAPAAQSVSVPPAPSDTTPPSVTTLPPMLTEQERSTLVSNMVGAALGALAECGPELIPTDEDKSAQDGKGKNVSRFMSCELGFALKQVGHDTGKLFCNSPRFDHALVVRLNMGLTVVKLHVSDDDLARVKPGACIILAH</sequence>
<proteinExistence type="predicted"/>
<feature type="compositionally biased region" description="Low complexity" evidence="1">
    <location>
        <begin position="116"/>
        <end position="138"/>
    </location>
</feature>
<comment type="caution">
    <text evidence="3">The sequence shown here is derived from an EMBL/GenBank/DDBJ whole genome shotgun (WGS) entry which is preliminary data.</text>
</comment>
<evidence type="ECO:0000313" key="3">
    <source>
        <dbReference type="EMBL" id="CAD6529240.1"/>
    </source>
</evidence>
<protein>
    <submittedName>
        <fullName evidence="3">Uncharacterized protein</fullName>
    </submittedName>
</protein>
<organism evidence="3 4">
    <name type="scientific">Paraburkholderia hiiakae</name>
    <dbReference type="NCBI Taxonomy" id="1081782"/>
    <lineage>
        <taxon>Bacteria</taxon>
        <taxon>Pseudomonadati</taxon>
        <taxon>Pseudomonadota</taxon>
        <taxon>Betaproteobacteria</taxon>
        <taxon>Burkholderiales</taxon>
        <taxon>Burkholderiaceae</taxon>
        <taxon>Paraburkholderia</taxon>
    </lineage>
</organism>
<name>A0ABM8NK01_9BURK</name>
<evidence type="ECO:0000313" key="4">
    <source>
        <dbReference type="Proteomes" id="UP000656319"/>
    </source>
</evidence>
<keyword evidence="2" id="KW-0472">Membrane</keyword>
<keyword evidence="4" id="KW-1185">Reference proteome</keyword>
<reference evidence="3 4" key="1">
    <citation type="submission" date="2020-10" db="EMBL/GenBank/DDBJ databases">
        <authorList>
            <person name="Peeters C."/>
        </authorList>
    </citation>
    <scope>NUCLEOTIDE SEQUENCE [LARGE SCALE GENOMIC DNA]</scope>
    <source>
        <strain evidence="3 4">LMG 27952</strain>
    </source>
</reference>
<evidence type="ECO:0000256" key="1">
    <source>
        <dbReference type="SAM" id="MobiDB-lite"/>
    </source>
</evidence>
<accession>A0ABM8NK01</accession>
<feature type="region of interest" description="Disordered" evidence="1">
    <location>
        <begin position="116"/>
        <end position="154"/>
    </location>
</feature>
<dbReference type="RefSeq" id="WP_201696024.1">
    <property type="nucleotide sequence ID" value="NZ_CAJHCQ010000005.1"/>
</dbReference>
<feature type="transmembrane region" description="Helical" evidence="2">
    <location>
        <begin position="12"/>
        <end position="33"/>
    </location>
</feature>
<keyword evidence="2" id="KW-0812">Transmembrane</keyword>